<proteinExistence type="predicted"/>
<feature type="signal peptide" evidence="1">
    <location>
        <begin position="1"/>
        <end position="17"/>
    </location>
</feature>
<evidence type="ECO:0000256" key="1">
    <source>
        <dbReference type="SAM" id="SignalP"/>
    </source>
</evidence>
<dbReference type="EMBL" id="SGPL01000029">
    <property type="protein sequence ID" value="THH20090.1"/>
    <property type="molecule type" value="Genomic_DNA"/>
</dbReference>
<evidence type="ECO:0000313" key="2">
    <source>
        <dbReference type="EMBL" id="THH20090.1"/>
    </source>
</evidence>
<accession>A0A4S4MAW1</accession>
<dbReference type="AlphaFoldDB" id="A0A4S4MAW1"/>
<reference evidence="2 3" key="1">
    <citation type="submission" date="2019-02" db="EMBL/GenBank/DDBJ databases">
        <title>Genome sequencing of the rare red list fungi Bondarzewia mesenterica.</title>
        <authorList>
            <person name="Buettner E."/>
            <person name="Kellner H."/>
        </authorList>
    </citation>
    <scope>NUCLEOTIDE SEQUENCE [LARGE SCALE GENOMIC DNA]</scope>
    <source>
        <strain evidence="2 3">DSM 108281</strain>
    </source>
</reference>
<evidence type="ECO:0000313" key="3">
    <source>
        <dbReference type="Proteomes" id="UP000310158"/>
    </source>
</evidence>
<sequence>MHTAFVSLLSAVALVSAAPAAYPTGVIEAPANGTSIMPGQAFDFSYNAHADYCMSSYNFSVWLVTEKPTVFAPSETFMTGHYFGTFDVANYPAVPYATNPAPAQLVMPVLSQSQGGFGSGESASNATFYIMVMEEWDNCQGALGKNVGLALNSIIYNATTT</sequence>
<feature type="chain" id="PRO_5020493306" evidence="1">
    <location>
        <begin position="18"/>
        <end position="161"/>
    </location>
</feature>
<comment type="caution">
    <text evidence="2">The sequence shown here is derived from an EMBL/GenBank/DDBJ whole genome shotgun (WGS) entry which is preliminary data.</text>
</comment>
<protein>
    <submittedName>
        <fullName evidence="2">Uncharacterized protein</fullName>
    </submittedName>
</protein>
<keyword evidence="1" id="KW-0732">Signal</keyword>
<dbReference type="OrthoDB" id="3944184at2759"/>
<dbReference type="Proteomes" id="UP000310158">
    <property type="component" value="Unassembled WGS sequence"/>
</dbReference>
<organism evidence="2 3">
    <name type="scientific">Bondarzewia mesenterica</name>
    <dbReference type="NCBI Taxonomy" id="1095465"/>
    <lineage>
        <taxon>Eukaryota</taxon>
        <taxon>Fungi</taxon>
        <taxon>Dikarya</taxon>
        <taxon>Basidiomycota</taxon>
        <taxon>Agaricomycotina</taxon>
        <taxon>Agaricomycetes</taxon>
        <taxon>Russulales</taxon>
        <taxon>Bondarzewiaceae</taxon>
        <taxon>Bondarzewia</taxon>
    </lineage>
</organism>
<name>A0A4S4MAW1_9AGAM</name>
<gene>
    <name evidence="2" type="ORF">EW146_g1201</name>
</gene>
<keyword evidence="3" id="KW-1185">Reference proteome</keyword>